<evidence type="ECO:0000256" key="1">
    <source>
        <dbReference type="ARBA" id="ARBA00005121"/>
    </source>
</evidence>
<evidence type="ECO:0000256" key="7">
    <source>
        <dbReference type="ARBA" id="ARBA00022679"/>
    </source>
</evidence>
<evidence type="ECO:0000256" key="2">
    <source>
        <dbReference type="ARBA" id="ARBA00007487"/>
    </source>
</evidence>
<keyword evidence="8 15" id="KW-0547">Nucleotide-binding</keyword>
<dbReference type="InterPro" id="IPR036451">
    <property type="entry name" value="CblAdoTrfase-like_sf"/>
</dbReference>
<dbReference type="GO" id="GO:0008817">
    <property type="term" value="F:corrinoid adenosyltransferase activity"/>
    <property type="evidence" value="ECO:0007669"/>
    <property type="project" value="UniProtKB-UniRule"/>
</dbReference>
<dbReference type="PANTHER" id="PTHR12213">
    <property type="entry name" value="CORRINOID ADENOSYLTRANSFERASE"/>
    <property type="match status" value="1"/>
</dbReference>
<evidence type="ECO:0000256" key="14">
    <source>
        <dbReference type="ARBA" id="ARBA00048692"/>
    </source>
</evidence>
<evidence type="ECO:0000259" key="16">
    <source>
        <dbReference type="Pfam" id="PF01923"/>
    </source>
</evidence>
<reference evidence="17 18" key="1">
    <citation type="submission" date="2018-08" db="EMBL/GenBank/DDBJ databases">
        <title>Murine metabolic-syndrome-specific gut microbial biobank.</title>
        <authorList>
            <person name="Liu C."/>
        </authorList>
    </citation>
    <scope>NUCLEOTIDE SEQUENCE [LARGE SCALE GENOMIC DNA]</scope>
    <source>
        <strain evidence="17 18">583</strain>
    </source>
</reference>
<protein>
    <recommendedName>
        <fullName evidence="5 15">Corrinoid adenosyltransferase</fullName>
        <ecNumber evidence="4 15">2.5.1.17</ecNumber>
    </recommendedName>
    <alternativeName>
        <fullName evidence="10 15">Cob(II)alamin adenosyltransferase</fullName>
    </alternativeName>
    <alternativeName>
        <fullName evidence="12 15">Cob(II)yrinic acid a,c-diamide adenosyltransferase</fullName>
    </alternativeName>
    <alternativeName>
        <fullName evidence="11 15">Cobinamide/cobalamin adenosyltransferase</fullName>
    </alternativeName>
</protein>
<name>A0A845R0C4_9CLOT</name>
<dbReference type="Pfam" id="PF01923">
    <property type="entry name" value="Cob_adeno_trans"/>
    <property type="match status" value="1"/>
</dbReference>
<evidence type="ECO:0000256" key="4">
    <source>
        <dbReference type="ARBA" id="ARBA00012454"/>
    </source>
</evidence>
<comment type="pathway">
    <text evidence="1 15">Cofactor biosynthesis; adenosylcobalamin biosynthesis; adenosylcobalamin from cob(II)yrinate a,c-diamide: step 2/7.</text>
</comment>
<dbReference type="GO" id="GO:0009236">
    <property type="term" value="P:cobalamin biosynthetic process"/>
    <property type="evidence" value="ECO:0007669"/>
    <property type="project" value="UniProtKB-UniRule"/>
</dbReference>
<dbReference type="Proteomes" id="UP000467132">
    <property type="component" value="Unassembled WGS sequence"/>
</dbReference>
<dbReference type="FunFam" id="1.20.1200.10:FF:000001">
    <property type="entry name" value="Cob(I)yrinic acid a,c-diamide adenosyltransferase"/>
    <property type="match status" value="1"/>
</dbReference>
<organism evidence="17 18">
    <name type="scientific">Senegalia massiliensis</name>
    <dbReference type="NCBI Taxonomy" id="1720316"/>
    <lineage>
        <taxon>Bacteria</taxon>
        <taxon>Bacillati</taxon>
        <taxon>Bacillota</taxon>
        <taxon>Clostridia</taxon>
        <taxon>Eubacteriales</taxon>
        <taxon>Clostridiaceae</taxon>
        <taxon>Senegalia</taxon>
    </lineage>
</organism>
<dbReference type="Gene3D" id="1.20.1200.10">
    <property type="entry name" value="Cobalamin adenosyltransferase-like"/>
    <property type="match status" value="1"/>
</dbReference>
<keyword evidence="18" id="KW-1185">Reference proteome</keyword>
<dbReference type="RefSeq" id="WP_160197907.1">
    <property type="nucleotide sequence ID" value="NZ_QXXA01000012.1"/>
</dbReference>
<evidence type="ECO:0000256" key="10">
    <source>
        <dbReference type="ARBA" id="ARBA00031529"/>
    </source>
</evidence>
<evidence type="ECO:0000313" key="18">
    <source>
        <dbReference type="Proteomes" id="UP000467132"/>
    </source>
</evidence>
<evidence type="ECO:0000256" key="15">
    <source>
        <dbReference type="RuleBase" id="RU366026"/>
    </source>
</evidence>
<evidence type="ECO:0000256" key="5">
    <source>
        <dbReference type="ARBA" id="ARBA00020963"/>
    </source>
</evidence>
<dbReference type="InterPro" id="IPR016030">
    <property type="entry name" value="CblAdoTrfase-like"/>
</dbReference>
<evidence type="ECO:0000256" key="8">
    <source>
        <dbReference type="ARBA" id="ARBA00022741"/>
    </source>
</evidence>
<evidence type="ECO:0000256" key="9">
    <source>
        <dbReference type="ARBA" id="ARBA00022840"/>
    </source>
</evidence>
<comment type="caution">
    <text evidence="17">The sequence shown here is derived from an EMBL/GenBank/DDBJ whole genome shotgun (WGS) entry which is preliminary data.</text>
</comment>
<dbReference type="EC" id="2.5.1.17" evidence="4 15"/>
<keyword evidence="6 15" id="KW-0169">Cobalamin biosynthesis</keyword>
<comment type="catalytic activity">
    <reaction evidence="14 15">
        <text>2 cob(II)alamin + reduced [electron-transfer flavoprotein] + 2 ATP = 2 adenosylcob(III)alamin + 2 triphosphate + oxidized [electron-transfer flavoprotein] + 3 H(+)</text>
        <dbReference type="Rhea" id="RHEA:28671"/>
        <dbReference type="Rhea" id="RHEA-COMP:10685"/>
        <dbReference type="Rhea" id="RHEA-COMP:10686"/>
        <dbReference type="ChEBI" id="CHEBI:15378"/>
        <dbReference type="ChEBI" id="CHEBI:16304"/>
        <dbReference type="ChEBI" id="CHEBI:18036"/>
        <dbReference type="ChEBI" id="CHEBI:18408"/>
        <dbReference type="ChEBI" id="CHEBI:30616"/>
        <dbReference type="ChEBI" id="CHEBI:57692"/>
        <dbReference type="ChEBI" id="CHEBI:58307"/>
        <dbReference type="EC" id="2.5.1.17"/>
    </reaction>
</comment>
<dbReference type="AlphaFoldDB" id="A0A845R0C4"/>
<evidence type="ECO:0000256" key="6">
    <source>
        <dbReference type="ARBA" id="ARBA00022573"/>
    </source>
</evidence>
<dbReference type="UniPathway" id="UPA00148">
    <property type="reaction ID" value="UER00233"/>
</dbReference>
<keyword evidence="9 15" id="KW-0067">ATP-binding</keyword>
<dbReference type="EMBL" id="QXXA01000012">
    <property type="protein sequence ID" value="NBI07449.1"/>
    <property type="molecule type" value="Genomic_DNA"/>
</dbReference>
<evidence type="ECO:0000256" key="12">
    <source>
        <dbReference type="ARBA" id="ARBA00033354"/>
    </source>
</evidence>
<evidence type="ECO:0000256" key="13">
    <source>
        <dbReference type="ARBA" id="ARBA00048555"/>
    </source>
</evidence>
<evidence type="ECO:0000313" key="17">
    <source>
        <dbReference type="EMBL" id="NBI07449.1"/>
    </source>
</evidence>
<dbReference type="SUPFAM" id="SSF89028">
    <property type="entry name" value="Cobalamin adenosyltransferase-like"/>
    <property type="match status" value="1"/>
</dbReference>
<keyword evidence="7 15" id="KW-0808">Transferase</keyword>
<dbReference type="PANTHER" id="PTHR12213:SF0">
    <property type="entry name" value="CORRINOID ADENOSYLTRANSFERASE MMAB"/>
    <property type="match status" value="1"/>
</dbReference>
<evidence type="ECO:0000256" key="11">
    <source>
        <dbReference type="ARBA" id="ARBA00033334"/>
    </source>
</evidence>
<dbReference type="InterPro" id="IPR029499">
    <property type="entry name" value="PduO-typ"/>
</dbReference>
<feature type="domain" description="Cobalamin adenosyltransferase-like" evidence="16">
    <location>
        <begin position="3"/>
        <end position="165"/>
    </location>
</feature>
<dbReference type="GO" id="GO:0005524">
    <property type="term" value="F:ATP binding"/>
    <property type="evidence" value="ECO:0007669"/>
    <property type="project" value="UniProtKB-UniRule"/>
</dbReference>
<comment type="catalytic activity">
    <reaction evidence="13 15">
        <text>2 cob(II)yrinate a,c diamide + reduced [electron-transfer flavoprotein] + 2 ATP = 2 adenosylcob(III)yrinate a,c-diamide + 2 triphosphate + oxidized [electron-transfer flavoprotein] + 3 H(+)</text>
        <dbReference type="Rhea" id="RHEA:11528"/>
        <dbReference type="Rhea" id="RHEA-COMP:10685"/>
        <dbReference type="Rhea" id="RHEA-COMP:10686"/>
        <dbReference type="ChEBI" id="CHEBI:15378"/>
        <dbReference type="ChEBI" id="CHEBI:18036"/>
        <dbReference type="ChEBI" id="CHEBI:30616"/>
        <dbReference type="ChEBI" id="CHEBI:57692"/>
        <dbReference type="ChEBI" id="CHEBI:58307"/>
        <dbReference type="ChEBI" id="CHEBI:58503"/>
        <dbReference type="ChEBI" id="CHEBI:58537"/>
        <dbReference type="EC" id="2.5.1.17"/>
    </reaction>
</comment>
<evidence type="ECO:0000256" key="3">
    <source>
        <dbReference type="ARBA" id="ARBA00011233"/>
    </source>
</evidence>
<accession>A0A845R0C4</accession>
<comment type="similarity">
    <text evidence="2 15">Belongs to the Cob(I)alamin adenosyltransferase family.</text>
</comment>
<comment type="subunit">
    <text evidence="3">Homotrimer.</text>
</comment>
<proteinExistence type="inferred from homology"/>
<sequence length="176" mass="20534">MRVYTKTGDKGKTSLYDSKRVFKDSIRVESYGTIDELNSYLGLTKNFIEDKKVYDLLNKIQRKLFDVAAELATEDKSKLKFEMTEDEVIFLENKIDEYLDMVETPDYFIIPGAGKAAGFLHVSRTICRRAERRIITLAREADVNEHLLKYVNRLSDLLYSLSRYIEDGYEEVDFNN</sequence>
<dbReference type="NCBIfam" id="TIGR00636">
    <property type="entry name" value="PduO_Nterm"/>
    <property type="match status" value="1"/>
</dbReference>
<gene>
    <name evidence="17" type="ORF">D3Z33_11370</name>
</gene>
<dbReference type="OrthoDB" id="9778896at2"/>